<dbReference type="RefSeq" id="WP_196610450.1">
    <property type="nucleotide sequence ID" value="NZ_VRYY01000639.1"/>
</dbReference>
<sequence length="183" mass="20566">MNVTLTITGRSCDLALHPVSPRTALAIRAKGRKIYAEKYMDFWRRGNTRNFGMRIEADTKVQLFIDESEQTFDMGALLGNVSTSMSNLYLDSKAKYLAVLGFAEEMCSYTWSWNNVESFDAARFMTCITDFGPVLGSTMRAIDEVRYDTLCADNFAWGNPGGFTLIDPVVLDLDQLRRVARAA</sequence>
<keyword evidence="2" id="KW-1185">Reference proteome</keyword>
<protein>
    <submittedName>
        <fullName evidence="1">Uncharacterized protein</fullName>
    </submittedName>
</protein>
<comment type="caution">
    <text evidence="1">The sequence shown here is derived from an EMBL/GenBank/DDBJ whole genome shotgun (WGS) entry which is preliminary data.</text>
</comment>
<organism evidence="1 2">
    <name type="scientific">Nitratidesulfovibrio oxamicus</name>
    <dbReference type="NCBI Taxonomy" id="32016"/>
    <lineage>
        <taxon>Bacteria</taxon>
        <taxon>Pseudomonadati</taxon>
        <taxon>Thermodesulfobacteriota</taxon>
        <taxon>Desulfovibrionia</taxon>
        <taxon>Desulfovibrionales</taxon>
        <taxon>Desulfovibrionaceae</taxon>
        <taxon>Nitratidesulfovibrio</taxon>
    </lineage>
</organism>
<dbReference type="EMBL" id="VRYY01000639">
    <property type="protein sequence ID" value="MBG3878570.1"/>
    <property type="molecule type" value="Genomic_DNA"/>
</dbReference>
<name>A0ABS0J8U2_9BACT</name>
<proteinExistence type="predicted"/>
<accession>A0ABS0J8U2</accession>
<gene>
    <name evidence="1" type="ORF">FVW20_16550</name>
</gene>
<evidence type="ECO:0000313" key="1">
    <source>
        <dbReference type="EMBL" id="MBG3878570.1"/>
    </source>
</evidence>
<dbReference type="Proteomes" id="UP001194469">
    <property type="component" value="Unassembled WGS sequence"/>
</dbReference>
<reference evidence="1 2" key="1">
    <citation type="submission" date="2019-08" db="EMBL/GenBank/DDBJ databases">
        <authorList>
            <person name="Luo N."/>
        </authorList>
    </citation>
    <scope>NUCLEOTIDE SEQUENCE [LARGE SCALE GENOMIC DNA]</scope>
    <source>
        <strain evidence="1 2">NCIMB 9442</strain>
    </source>
</reference>
<evidence type="ECO:0000313" key="2">
    <source>
        <dbReference type="Proteomes" id="UP001194469"/>
    </source>
</evidence>